<reference evidence="2 3" key="1">
    <citation type="submission" date="2008-10" db="EMBL/GenBank/DDBJ databases">
        <title>Draft genome sequence of Desulvovibrio piger (ATCC 29098).</title>
        <authorList>
            <person name="Sudarsanam P."/>
            <person name="Ley R."/>
            <person name="Guruge J."/>
            <person name="Turnbaugh P.J."/>
            <person name="Mahowald M."/>
            <person name="Liep D."/>
            <person name="Gordon J."/>
        </authorList>
    </citation>
    <scope>NUCLEOTIDE SEQUENCE [LARGE SCALE GENOMIC DNA]</scope>
    <source>
        <strain evidence="2 3">ATCC 29098</strain>
    </source>
</reference>
<dbReference type="Proteomes" id="UP000003676">
    <property type="component" value="Unassembled WGS sequence"/>
</dbReference>
<organism evidence="2 3">
    <name type="scientific">Desulfovibrio piger ATCC 29098</name>
    <dbReference type="NCBI Taxonomy" id="411464"/>
    <lineage>
        <taxon>Bacteria</taxon>
        <taxon>Pseudomonadati</taxon>
        <taxon>Thermodesulfobacteriota</taxon>
        <taxon>Desulfovibrionia</taxon>
        <taxon>Desulfovibrionales</taxon>
        <taxon>Desulfovibrionaceae</taxon>
        <taxon>Desulfovibrio</taxon>
    </lineage>
</organism>
<accession>B6WXF6</accession>
<protein>
    <submittedName>
        <fullName evidence="2">Uncharacterized protein</fullName>
    </submittedName>
</protein>
<evidence type="ECO:0000256" key="1">
    <source>
        <dbReference type="SAM" id="MobiDB-lite"/>
    </source>
</evidence>
<feature type="region of interest" description="Disordered" evidence="1">
    <location>
        <begin position="46"/>
        <end position="79"/>
    </location>
</feature>
<sequence length="79" mass="8535">MSPSRLSPGTSPFLQRNSPASMEAGLFFCHGAGRTAFPVRLRTAKALREKKLPSGPEPADTHKKRARPPQGPCPTVKKP</sequence>
<gene>
    <name evidence="2" type="ORF">DESPIG_02782</name>
</gene>
<reference evidence="2 3" key="2">
    <citation type="submission" date="2008-10" db="EMBL/GenBank/DDBJ databases">
        <authorList>
            <person name="Fulton L."/>
            <person name="Clifton S."/>
            <person name="Fulton B."/>
            <person name="Xu J."/>
            <person name="Minx P."/>
            <person name="Pepin K.H."/>
            <person name="Johnson M."/>
            <person name="Bhonagiri V."/>
            <person name="Nash W.E."/>
            <person name="Mardis E.R."/>
            <person name="Wilson R.K."/>
        </authorList>
    </citation>
    <scope>NUCLEOTIDE SEQUENCE [LARGE SCALE GENOMIC DNA]</scope>
    <source>
        <strain evidence="2 3">ATCC 29098</strain>
    </source>
</reference>
<evidence type="ECO:0000313" key="2">
    <source>
        <dbReference type="EMBL" id="EEB32329.1"/>
    </source>
</evidence>
<dbReference type="AlphaFoldDB" id="B6WXF6"/>
<dbReference type="HOGENOM" id="CLU_2600363_0_0_7"/>
<proteinExistence type="predicted"/>
<name>B6WXF6_9BACT</name>
<comment type="caution">
    <text evidence="2">The sequence shown here is derived from an EMBL/GenBank/DDBJ whole genome shotgun (WGS) entry which is preliminary data.</text>
</comment>
<dbReference type="EMBL" id="ABXU01000081">
    <property type="protein sequence ID" value="EEB32329.1"/>
    <property type="molecule type" value="Genomic_DNA"/>
</dbReference>
<evidence type="ECO:0000313" key="3">
    <source>
        <dbReference type="Proteomes" id="UP000003676"/>
    </source>
</evidence>